<evidence type="ECO:0000256" key="4">
    <source>
        <dbReference type="ARBA" id="ARBA00006451"/>
    </source>
</evidence>
<dbReference type="Pfam" id="PF26216">
    <property type="entry name" value="GDPGP1_C"/>
    <property type="match status" value="1"/>
</dbReference>
<sequence length="375" mass="43766">MWKHFKFDPNSVNFSCFTDEKFNKFDNLLRFEWEHAVSQDLFMFTIDYNAKQRILDDGDLNYIIGLNRDRQEKRRVPYLFEHVNIPFDNKKFHFNKIKDAEVLFSLDNEQQTDKHLIIINAAPIRPYHVLLVPYRELEQPQVIERNNLISIIFPDVANPMCLDSLCDLLLGQIIETKYVVTADCIVFGCEFVAASAHPYIVAGLNSLCAYASVNHLHLHGMYCPGRMFIQTLKCSVFHTKSNCYLLDSFQPQAFAFEVKHIDEFNKISQDVYKITNYLMLNNIAHNVAIVKGDSFSSADNVLRIFIWFRQSITNGEKFERCNFAFLELSGFMTMPDEKVYNTLTESEMCQHMNRLGLSVEEQERIKDDVKNLLDN</sequence>
<dbReference type="GO" id="GO:0000166">
    <property type="term" value="F:nucleotide binding"/>
    <property type="evidence" value="ECO:0007669"/>
    <property type="project" value="UniProtKB-KW"/>
</dbReference>
<keyword evidence="11" id="KW-0547">Nucleotide-binding</keyword>
<name>A0A820KP10_9BILA</name>
<evidence type="ECO:0000313" key="16">
    <source>
        <dbReference type="Proteomes" id="UP000663862"/>
    </source>
</evidence>
<evidence type="ECO:0000256" key="2">
    <source>
        <dbReference type="ARBA" id="ARBA00003049"/>
    </source>
</evidence>
<comment type="caution">
    <text evidence="15">The sequence shown here is derived from an EMBL/GenBank/DDBJ whole genome shotgun (WGS) entry which is preliminary data.</text>
</comment>
<dbReference type="EMBL" id="CAJOBQ010000395">
    <property type="protein sequence ID" value="CAF4345620.1"/>
    <property type="molecule type" value="Genomic_DNA"/>
</dbReference>
<evidence type="ECO:0000256" key="5">
    <source>
        <dbReference type="ARBA" id="ARBA00012507"/>
    </source>
</evidence>
<feature type="domain" description="GDPGP1-like N-terminal" evidence="14">
    <location>
        <begin position="178"/>
        <end position="221"/>
    </location>
</feature>
<dbReference type="GO" id="GO:0080048">
    <property type="term" value="F:GDP-D-glucose phosphorylase activity"/>
    <property type="evidence" value="ECO:0007669"/>
    <property type="project" value="UniProtKB-EC"/>
</dbReference>
<dbReference type="AlphaFoldDB" id="A0A820KP10"/>
<keyword evidence="9" id="KW-0808">Transferase</keyword>
<keyword evidence="10" id="KW-0548">Nucleotidyltransferase</keyword>
<comment type="similarity">
    <text evidence="4">Belongs to the GDPGP1 family.</text>
</comment>
<keyword evidence="7" id="KW-0963">Cytoplasm</keyword>
<evidence type="ECO:0000256" key="11">
    <source>
        <dbReference type="ARBA" id="ARBA00022741"/>
    </source>
</evidence>
<comment type="catalytic activity">
    <reaction evidence="1">
        <text>GDP-alpha-D-glucose + phosphate = alpha-D-glucose 1-phosphate + GDP + H(+)</text>
        <dbReference type="Rhea" id="RHEA:30387"/>
        <dbReference type="ChEBI" id="CHEBI:15378"/>
        <dbReference type="ChEBI" id="CHEBI:43474"/>
        <dbReference type="ChEBI" id="CHEBI:58189"/>
        <dbReference type="ChEBI" id="CHEBI:58601"/>
        <dbReference type="ChEBI" id="CHEBI:62230"/>
        <dbReference type="EC" id="2.7.7.78"/>
    </reaction>
</comment>
<gene>
    <name evidence="15" type="ORF">TSG867_LOCUS9180</name>
</gene>
<evidence type="ECO:0000256" key="9">
    <source>
        <dbReference type="ARBA" id="ARBA00022679"/>
    </source>
</evidence>
<evidence type="ECO:0000256" key="7">
    <source>
        <dbReference type="ARBA" id="ARBA00022490"/>
    </source>
</evidence>
<evidence type="ECO:0000259" key="14">
    <source>
        <dbReference type="Pfam" id="PF26217"/>
    </source>
</evidence>
<feature type="domain" description="GDPGP1-like C-terminal" evidence="13">
    <location>
        <begin position="242"/>
        <end position="374"/>
    </location>
</feature>
<dbReference type="GO" id="GO:0005085">
    <property type="term" value="F:guanyl-nucleotide exchange factor activity"/>
    <property type="evidence" value="ECO:0007669"/>
    <property type="project" value="UniProtKB-KW"/>
</dbReference>
<dbReference type="InterPro" id="IPR026506">
    <property type="entry name" value="GDPGP"/>
</dbReference>
<dbReference type="PANTHER" id="PTHR20884:SF8">
    <property type="entry name" value="GDP-D-GLUCOSE PHOSPHORYLASE 1"/>
    <property type="match status" value="1"/>
</dbReference>
<dbReference type="GO" id="GO:0006006">
    <property type="term" value="P:glucose metabolic process"/>
    <property type="evidence" value="ECO:0007669"/>
    <property type="project" value="TreeGrafter"/>
</dbReference>
<dbReference type="Pfam" id="PF26217">
    <property type="entry name" value="GDPGP1_N"/>
    <property type="match status" value="2"/>
</dbReference>
<evidence type="ECO:0000256" key="3">
    <source>
        <dbReference type="ARBA" id="ARBA00004496"/>
    </source>
</evidence>
<keyword evidence="8" id="KW-0344">Guanine-nucleotide releasing factor</keyword>
<evidence type="ECO:0000256" key="6">
    <source>
        <dbReference type="ARBA" id="ARBA00018857"/>
    </source>
</evidence>
<evidence type="ECO:0000256" key="1">
    <source>
        <dbReference type="ARBA" id="ARBA00000063"/>
    </source>
</evidence>
<dbReference type="InterPro" id="IPR058865">
    <property type="entry name" value="GDPGP1_C"/>
</dbReference>
<dbReference type="GO" id="GO:0005737">
    <property type="term" value="C:cytoplasm"/>
    <property type="evidence" value="ECO:0007669"/>
    <property type="project" value="UniProtKB-SubCell"/>
</dbReference>
<evidence type="ECO:0000256" key="12">
    <source>
        <dbReference type="ARBA" id="ARBA00022801"/>
    </source>
</evidence>
<evidence type="ECO:0000313" key="15">
    <source>
        <dbReference type="EMBL" id="CAF4345620.1"/>
    </source>
</evidence>
<accession>A0A820KP10</accession>
<proteinExistence type="inferred from homology"/>
<organism evidence="15 16">
    <name type="scientific">Rotaria socialis</name>
    <dbReference type="NCBI Taxonomy" id="392032"/>
    <lineage>
        <taxon>Eukaryota</taxon>
        <taxon>Metazoa</taxon>
        <taxon>Spiralia</taxon>
        <taxon>Gnathifera</taxon>
        <taxon>Rotifera</taxon>
        <taxon>Eurotatoria</taxon>
        <taxon>Bdelloidea</taxon>
        <taxon>Philodinida</taxon>
        <taxon>Philodinidae</taxon>
        <taxon>Rotaria</taxon>
    </lineage>
</organism>
<dbReference type="Proteomes" id="UP000663862">
    <property type="component" value="Unassembled WGS sequence"/>
</dbReference>
<evidence type="ECO:0000256" key="8">
    <source>
        <dbReference type="ARBA" id="ARBA00022658"/>
    </source>
</evidence>
<comment type="subcellular location">
    <subcellularLocation>
        <location evidence="3">Cytoplasm</location>
    </subcellularLocation>
</comment>
<comment type="function">
    <text evidence="2">Specific and highly efficient GDP-D-glucose phosphorylase regulating the levels of GDP-D-glucose in cells.</text>
</comment>
<dbReference type="PANTHER" id="PTHR20884">
    <property type="entry name" value="GDP-D-GLUCOSE PHOSPHORYLASE 1"/>
    <property type="match status" value="1"/>
</dbReference>
<keyword evidence="12" id="KW-0378">Hydrolase</keyword>
<dbReference type="EC" id="2.7.7.78" evidence="5"/>
<evidence type="ECO:0000256" key="10">
    <source>
        <dbReference type="ARBA" id="ARBA00022695"/>
    </source>
</evidence>
<feature type="domain" description="GDPGP1-like N-terminal" evidence="14">
    <location>
        <begin position="24"/>
        <end position="148"/>
    </location>
</feature>
<protein>
    <recommendedName>
        <fullName evidence="6">GDP-D-glucose phosphorylase 1</fullName>
        <ecNumber evidence="5">2.7.7.78</ecNumber>
    </recommendedName>
</protein>
<reference evidence="15" key="1">
    <citation type="submission" date="2021-02" db="EMBL/GenBank/DDBJ databases">
        <authorList>
            <person name="Nowell W R."/>
        </authorList>
    </citation>
    <scope>NUCLEOTIDE SEQUENCE</scope>
</reference>
<evidence type="ECO:0000259" key="13">
    <source>
        <dbReference type="Pfam" id="PF26216"/>
    </source>
</evidence>
<dbReference type="GO" id="GO:0016787">
    <property type="term" value="F:hydrolase activity"/>
    <property type="evidence" value="ECO:0007669"/>
    <property type="project" value="UniProtKB-KW"/>
</dbReference>
<dbReference type="InterPro" id="IPR058866">
    <property type="entry name" value="GDPGP1_N"/>
</dbReference>